<evidence type="ECO:0000256" key="7">
    <source>
        <dbReference type="ARBA" id="ARBA00022967"/>
    </source>
</evidence>
<dbReference type="GO" id="GO:0016887">
    <property type="term" value="F:ATP hydrolysis activity"/>
    <property type="evidence" value="ECO:0007669"/>
    <property type="project" value="InterPro"/>
</dbReference>
<dbReference type="Gene3D" id="3.40.1110.10">
    <property type="entry name" value="Calcium-transporting ATPase, cytoplasmic domain N"/>
    <property type="match status" value="1"/>
</dbReference>
<dbReference type="GO" id="GO:0016463">
    <property type="term" value="F:P-type zinc transporter activity"/>
    <property type="evidence" value="ECO:0007669"/>
    <property type="project" value="UniProtKB-EC"/>
</dbReference>
<evidence type="ECO:0000256" key="5">
    <source>
        <dbReference type="ARBA" id="ARBA00022741"/>
    </source>
</evidence>
<dbReference type="GO" id="GO:0005524">
    <property type="term" value="F:ATP binding"/>
    <property type="evidence" value="ECO:0007669"/>
    <property type="project" value="UniProtKB-UniRule"/>
</dbReference>
<evidence type="ECO:0000256" key="12">
    <source>
        <dbReference type="RuleBase" id="RU362081"/>
    </source>
</evidence>
<dbReference type="GO" id="GO:0046872">
    <property type="term" value="F:metal ion binding"/>
    <property type="evidence" value="ECO:0007669"/>
    <property type="project" value="UniProtKB-KW"/>
</dbReference>
<comment type="similarity">
    <text evidence="2 12">Belongs to the cation transport ATPase (P-type) (TC 3.A.3) family. Type IB subfamily.</text>
</comment>
<dbReference type="Gene3D" id="3.30.70.100">
    <property type="match status" value="1"/>
</dbReference>
<dbReference type="PROSITE" id="PS00154">
    <property type="entry name" value="ATPASE_E1_E2"/>
    <property type="match status" value="1"/>
</dbReference>
<dbReference type="InterPro" id="IPR018303">
    <property type="entry name" value="ATPase_P-typ_P_site"/>
</dbReference>
<dbReference type="PANTHER" id="PTHR48085">
    <property type="entry name" value="CADMIUM/ZINC-TRANSPORTING ATPASE HMA2-RELATED"/>
    <property type="match status" value="1"/>
</dbReference>
<dbReference type="InterPro" id="IPR006121">
    <property type="entry name" value="HMA_dom"/>
</dbReference>
<feature type="domain" description="HMA" evidence="14">
    <location>
        <begin position="10"/>
        <end position="76"/>
    </location>
</feature>
<sequence>MPARPETTAQTLSWKVGGMDCASCAAKIRGAVERLPGVSDVKLSVMSETLTLALDTGATTPEAIEKRVNGLGYTTAALATPATMRSAAKQGACGCGHDHDHSGHSHDHARDHSKHEHGDACGAGHDHDHDHKHDHDHSGHEHAGHSHGSKAAGAAVAKEKDHGHGLPGHVHEATPDGASWYQTGKGRLVIATGLFLGAAYAAGLIWPGIGHWAFILACIVGVAPVAKRAFAAARAGIPFTIEMLMTIAAIGALFIGAAEEAALVVFLFAVGEVLEGVAADRARASIRALGDLVPKTAIIEENGATRQVDAASLTIGQTVLVRPGDRIPADGEIIDGTSGIDESPVTGESVPKTKGVGELVYAGSVNREAALRVRVDKAAEDNTIARIIRLVEEAQEARAPTERFIDRFSRWYMPAIVGLAVLVALVPPLLLGAEWSVWIYRALALLLIGCPCALVISVPAAIAAALSAGARQGLLMKGGVVIETAAKTGLVAFDKTGTLTQGKPRVTDVVALTGSETEVLAYAAAVEHGSAHPLAEAVLERTRADGIAYKPAAEAAALAGQGVTGKVDGRAIFVGAARHAESRAPFDKRARMAAEELEAAGKTVAAVIVDGALAGFIALRDEPREDAATAIAELKAMGIRSTMLTGDNARTGAAIAAGLGMEHKAELMPDDKVAAIKAFSSETAVMMVGDGINDAPALAAASIGIAMGSGTDVALETADGAVLKSRVRDVAAMIRLARAAMGNIRTNIAIALGLKAVFLVTSVLGYTGLWVAILADTGATVIVTANALRLLRFDASKTG</sequence>
<comment type="subcellular location">
    <subcellularLocation>
        <location evidence="12">Cell membrane</location>
    </subcellularLocation>
    <subcellularLocation>
        <location evidence="1">Membrane</location>
        <topology evidence="1">Multi-pass membrane protein</topology>
    </subcellularLocation>
</comment>
<evidence type="ECO:0000256" key="10">
    <source>
        <dbReference type="ARBA" id="ARBA00039097"/>
    </source>
</evidence>
<dbReference type="Pfam" id="PF00702">
    <property type="entry name" value="Hydrolase"/>
    <property type="match status" value="1"/>
</dbReference>
<dbReference type="NCBIfam" id="TIGR01511">
    <property type="entry name" value="ATPase-IB1_Cu"/>
    <property type="match status" value="1"/>
</dbReference>
<comment type="catalytic activity">
    <reaction evidence="11">
        <text>Zn(2+)(in) + ATP + H2O = Zn(2+)(out) + ADP + phosphate + H(+)</text>
        <dbReference type="Rhea" id="RHEA:20621"/>
        <dbReference type="ChEBI" id="CHEBI:15377"/>
        <dbReference type="ChEBI" id="CHEBI:15378"/>
        <dbReference type="ChEBI" id="CHEBI:29105"/>
        <dbReference type="ChEBI" id="CHEBI:30616"/>
        <dbReference type="ChEBI" id="CHEBI:43474"/>
        <dbReference type="ChEBI" id="CHEBI:456216"/>
        <dbReference type="EC" id="7.2.2.12"/>
    </reaction>
</comment>
<proteinExistence type="inferred from homology"/>
<organism evidence="15">
    <name type="scientific">Bosea sp. NBC_00436</name>
    <dbReference type="NCBI Taxonomy" id="2969620"/>
    <lineage>
        <taxon>Bacteria</taxon>
        <taxon>Pseudomonadati</taxon>
        <taxon>Pseudomonadota</taxon>
        <taxon>Alphaproteobacteria</taxon>
        <taxon>Hyphomicrobiales</taxon>
        <taxon>Boseaceae</taxon>
        <taxon>Bosea</taxon>
    </lineage>
</organism>
<dbReference type="Pfam" id="PF00122">
    <property type="entry name" value="E1-E2_ATPase"/>
    <property type="match status" value="1"/>
</dbReference>
<reference evidence="15" key="1">
    <citation type="submission" date="2022-08" db="EMBL/GenBank/DDBJ databases">
        <title>Complete Genome Sequences of 2 Bosea sp. soil isolates.</title>
        <authorList>
            <person name="Alvarez Arevalo M."/>
            <person name="Sterndorff E.B."/>
            <person name="Faurdal D."/>
            <person name="Joergensen T.S."/>
            <person name="Weber T."/>
        </authorList>
    </citation>
    <scope>NUCLEOTIDE SEQUENCE</scope>
    <source>
        <strain evidence="15">NBC_00436</strain>
    </source>
</reference>
<keyword evidence="3 12" id="KW-0812">Transmembrane</keyword>
<dbReference type="Gene3D" id="3.40.50.1000">
    <property type="entry name" value="HAD superfamily/HAD-like"/>
    <property type="match status" value="1"/>
</dbReference>
<keyword evidence="5 12" id="KW-0547">Nucleotide-binding</keyword>
<name>A0A9E7ZNJ4_9HYPH</name>
<dbReference type="SFLD" id="SFLDS00003">
    <property type="entry name" value="Haloacid_Dehalogenase"/>
    <property type="match status" value="1"/>
</dbReference>
<feature type="transmembrane region" description="Helical" evidence="12">
    <location>
        <begin position="212"/>
        <end position="230"/>
    </location>
</feature>
<feature type="transmembrane region" description="Helical" evidence="12">
    <location>
        <begin position="411"/>
        <end position="432"/>
    </location>
</feature>
<evidence type="ECO:0000256" key="4">
    <source>
        <dbReference type="ARBA" id="ARBA00022723"/>
    </source>
</evidence>
<dbReference type="AlphaFoldDB" id="A0A9E7ZNJ4"/>
<feature type="region of interest" description="Disordered" evidence="13">
    <location>
        <begin position="90"/>
        <end position="174"/>
    </location>
</feature>
<feature type="transmembrane region" description="Helical" evidence="12">
    <location>
        <begin position="188"/>
        <end position="206"/>
    </location>
</feature>
<keyword evidence="6 12" id="KW-0067">ATP-binding</keyword>
<feature type="transmembrane region" description="Helical" evidence="12">
    <location>
        <begin position="770"/>
        <end position="791"/>
    </location>
</feature>
<dbReference type="GO" id="GO:0005886">
    <property type="term" value="C:plasma membrane"/>
    <property type="evidence" value="ECO:0007669"/>
    <property type="project" value="UniProtKB-SubCell"/>
</dbReference>
<evidence type="ECO:0000256" key="13">
    <source>
        <dbReference type="SAM" id="MobiDB-lite"/>
    </source>
</evidence>
<dbReference type="InterPro" id="IPR059000">
    <property type="entry name" value="ATPase_P-type_domA"/>
</dbReference>
<dbReference type="PRINTS" id="PR00941">
    <property type="entry name" value="CDATPASE"/>
</dbReference>
<dbReference type="InterPro" id="IPR023299">
    <property type="entry name" value="ATPase_P-typ_cyto_dom_N"/>
</dbReference>
<evidence type="ECO:0000259" key="14">
    <source>
        <dbReference type="PROSITE" id="PS50846"/>
    </source>
</evidence>
<keyword evidence="12" id="KW-1003">Cell membrane</keyword>
<evidence type="ECO:0000313" key="15">
    <source>
        <dbReference type="EMBL" id="UZF89145.1"/>
    </source>
</evidence>
<dbReference type="FunFam" id="2.70.150.10:FF:000002">
    <property type="entry name" value="Copper-transporting ATPase 1, putative"/>
    <property type="match status" value="1"/>
</dbReference>
<dbReference type="InterPro" id="IPR036163">
    <property type="entry name" value="HMA_dom_sf"/>
</dbReference>
<dbReference type="SFLD" id="SFLDF00027">
    <property type="entry name" value="p-type_atpase"/>
    <property type="match status" value="1"/>
</dbReference>
<dbReference type="GO" id="GO:0015086">
    <property type="term" value="F:cadmium ion transmembrane transporter activity"/>
    <property type="evidence" value="ECO:0007669"/>
    <property type="project" value="TreeGrafter"/>
</dbReference>
<dbReference type="InterPro" id="IPR027256">
    <property type="entry name" value="P-typ_ATPase_IB"/>
</dbReference>
<gene>
    <name evidence="15" type="ORF">NWE54_10315</name>
</gene>
<evidence type="ECO:0000256" key="3">
    <source>
        <dbReference type="ARBA" id="ARBA00022692"/>
    </source>
</evidence>
<feature type="compositionally biased region" description="Basic and acidic residues" evidence="13">
    <location>
        <begin position="96"/>
        <end position="144"/>
    </location>
</feature>
<feature type="transmembrane region" description="Helical" evidence="12">
    <location>
        <begin position="744"/>
        <end position="764"/>
    </location>
</feature>
<dbReference type="Pfam" id="PF00403">
    <property type="entry name" value="HMA"/>
    <property type="match status" value="1"/>
</dbReference>
<dbReference type="SUPFAM" id="SSF55008">
    <property type="entry name" value="HMA, heavy metal-associated domain"/>
    <property type="match status" value="1"/>
</dbReference>
<keyword evidence="9 12" id="KW-0472">Membrane</keyword>
<feature type="transmembrane region" description="Helical" evidence="12">
    <location>
        <begin position="438"/>
        <end position="466"/>
    </location>
</feature>
<dbReference type="EC" id="7.2.2.12" evidence="10"/>
<keyword evidence="4 12" id="KW-0479">Metal-binding</keyword>
<dbReference type="PRINTS" id="PR00119">
    <property type="entry name" value="CATATPASE"/>
</dbReference>
<dbReference type="InterPro" id="IPR008250">
    <property type="entry name" value="ATPase_P-typ_transduc_dom_A_sf"/>
</dbReference>
<evidence type="ECO:0000256" key="11">
    <source>
        <dbReference type="ARBA" id="ARBA00047308"/>
    </source>
</evidence>
<dbReference type="NCBIfam" id="TIGR01494">
    <property type="entry name" value="ATPase_P-type"/>
    <property type="match status" value="1"/>
</dbReference>
<keyword evidence="8 12" id="KW-1133">Transmembrane helix</keyword>
<evidence type="ECO:0000256" key="9">
    <source>
        <dbReference type="ARBA" id="ARBA00023136"/>
    </source>
</evidence>
<feature type="transmembrane region" description="Helical" evidence="12">
    <location>
        <begin position="261"/>
        <end position="279"/>
    </location>
</feature>
<dbReference type="PANTHER" id="PTHR48085:SF5">
    <property type="entry name" value="CADMIUM_ZINC-TRANSPORTING ATPASE HMA4-RELATED"/>
    <property type="match status" value="1"/>
</dbReference>
<dbReference type="NCBIfam" id="TIGR01525">
    <property type="entry name" value="ATPase-IB_hvy"/>
    <property type="match status" value="1"/>
</dbReference>
<dbReference type="InterPro" id="IPR001757">
    <property type="entry name" value="P_typ_ATPase"/>
</dbReference>
<dbReference type="NCBIfam" id="TIGR01512">
    <property type="entry name" value="ATPase-IB2_Cd"/>
    <property type="match status" value="1"/>
</dbReference>
<accession>A0A9E7ZNJ4</accession>
<dbReference type="CDD" id="cd00371">
    <property type="entry name" value="HMA"/>
    <property type="match status" value="1"/>
</dbReference>
<evidence type="ECO:0000256" key="1">
    <source>
        <dbReference type="ARBA" id="ARBA00004141"/>
    </source>
</evidence>
<dbReference type="SUPFAM" id="SSF81653">
    <property type="entry name" value="Calcium ATPase, transduction domain A"/>
    <property type="match status" value="1"/>
</dbReference>
<feature type="compositionally biased region" description="Basic and acidic residues" evidence="13">
    <location>
        <begin position="157"/>
        <end position="174"/>
    </location>
</feature>
<evidence type="ECO:0000256" key="8">
    <source>
        <dbReference type="ARBA" id="ARBA00022989"/>
    </source>
</evidence>
<dbReference type="SFLD" id="SFLDG00002">
    <property type="entry name" value="C1.7:_P-type_atpase_like"/>
    <property type="match status" value="1"/>
</dbReference>
<keyword evidence="7" id="KW-1278">Translocase</keyword>
<dbReference type="EMBL" id="CP102774">
    <property type="protein sequence ID" value="UZF89145.1"/>
    <property type="molecule type" value="Genomic_DNA"/>
</dbReference>
<dbReference type="InterPro" id="IPR051014">
    <property type="entry name" value="Cation_Transport_ATPase_IB"/>
</dbReference>
<feature type="transmembrane region" description="Helical" evidence="12">
    <location>
        <begin position="237"/>
        <end position="255"/>
    </location>
</feature>
<protein>
    <recommendedName>
        <fullName evidence="10">P-type Zn(2+) transporter</fullName>
        <ecNumber evidence="10">7.2.2.12</ecNumber>
    </recommendedName>
</protein>
<dbReference type="InterPro" id="IPR023298">
    <property type="entry name" value="ATPase_P-typ_TM_dom_sf"/>
</dbReference>
<dbReference type="SUPFAM" id="SSF56784">
    <property type="entry name" value="HAD-like"/>
    <property type="match status" value="1"/>
</dbReference>
<dbReference type="Gene3D" id="2.70.150.10">
    <property type="entry name" value="Calcium-transporting ATPase, cytoplasmic transduction domain A"/>
    <property type="match status" value="1"/>
</dbReference>
<evidence type="ECO:0000256" key="6">
    <source>
        <dbReference type="ARBA" id="ARBA00022840"/>
    </source>
</evidence>
<dbReference type="InterPro" id="IPR023214">
    <property type="entry name" value="HAD_sf"/>
</dbReference>
<dbReference type="InterPro" id="IPR036412">
    <property type="entry name" value="HAD-like_sf"/>
</dbReference>
<dbReference type="PROSITE" id="PS01229">
    <property type="entry name" value="COF_2"/>
    <property type="match status" value="1"/>
</dbReference>
<dbReference type="PROSITE" id="PS50846">
    <property type="entry name" value="HMA_2"/>
    <property type="match status" value="1"/>
</dbReference>
<dbReference type="InterPro" id="IPR044492">
    <property type="entry name" value="P_typ_ATPase_HD_dom"/>
</dbReference>
<dbReference type="SUPFAM" id="SSF81665">
    <property type="entry name" value="Calcium ATPase, transmembrane domain M"/>
    <property type="match status" value="1"/>
</dbReference>
<evidence type="ECO:0000256" key="2">
    <source>
        <dbReference type="ARBA" id="ARBA00006024"/>
    </source>
</evidence>